<sequence>MASADSPATGFTTLSSSVQMQRRNTSSRRESCEERDPAQTTAIQYTVLVRLFLI</sequence>
<evidence type="ECO:0000256" key="1">
    <source>
        <dbReference type="SAM" id="MobiDB-lite"/>
    </source>
</evidence>
<dbReference type="EMBL" id="LCZI01000516">
    <property type="protein sequence ID" value="KKZ66141.1"/>
    <property type="molecule type" value="Genomic_DNA"/>
</dbReference>
<feature type="region of interest" description="Disordered" evidence="1">
    <location>
        <begin position="1"/>
        <end position="38"/>
    </location>
</feature>
<protein>
    <submittedName>
        <fullName evidence="2">Uncharacterized protein</fullName>
    </submittedName>
</protein>
<feature type="compositionally biased region" description="Polar residues" evidence="1">
    <location>
        <begin position="9"/>
        <end position="24"/>
    </location>
</feature>
<name>A0A0G2JAQ5_9EURO</name>
<evidence type="ECO:0000313" key="3">
    <source>
        <dbReference type="Proteomes" id="UP000034164"/>
    </source>
</evidence>
<gene>
    <name evidence="2" type="ORF">EMCG_08123</name>
</gene>
<dbReference type="Proteomes" id="UP000034164">
    <property type="component" value="Unassembled WGS sequence"/>
</dbReference>
<reference evidence="3" key="1">
    <citation type="journal article" date="2015" name="PLoS Genet.">
        <title>The dynamic genome and transcriptome of the human fungal pathogen Blastomyces and close relative Emmonsia.</title>
        <authorList>
            <person name="Munoz J.F."/>
            <person name="Gauthier G.M."/>
            <person name="Desjardins C.A."/>
            <person name="Gallo J.E."/>
            <person name="Holder J."/>
            <person name="Sullivan T.D."/>
            <person name="Marty A.J."/>
            <person name="Carmen J.C."/>
            <person name="Chen Z."/>
            <person name="Ding L."/>
            <person name="Gujja S."/>
            <person name="Magrini V."/>
            <person name="Misas E."/>
            <person name="Mitreva M."/>
            <person name="Priest M."/>
            <person name="Saif S."/>
            <person name="Whiston E.A."/>
            <person name="Young S."/>
            <person name="Zeng Q."/>
            <person name="Goldman W.E."/>
            <person name="Mardis E.R."/>
            <person name="Taylor J.W."/>
            <person name="McEwen J.G."/>
            <person name="Clay O.K."/>
            <person name="Klein B.S."/>
            <person name="Cuomo C.A."/>
        </authorList>
    </citation>
    <scope>NUCLEOTIDE SEQUENCE [LARGE SCALE GENOMIC DNA]</scope>
    <source>
        <strain evidence="3">UAMH 3008</strain>
    </source>
</reference>
<dbReference type="VEuPathDB" id="FungiDB:EMCG_08123"/>
<organism evidence="2 3">
    <name type="scientific">[Emmonsia] crescens</name>
    <dbReference type="NCBI Taxonomy" id="73230"/>
    <lineage>
        <taxon>Eukaryota</taxon>
        <taxon>Fungi</taxon>
        <taxon>Dikarya</taxon>
        <taxon>Ascomycota</taxon>
        <taxon>Pezizomycotina</taxon>
        <taxon>Eurotiomycetes</taxon>
        <taxon>Eurotiomycetidae</taxon>
        <taxon>Onygenales</taxon>
        <taxon>Ajellomycetaceae</taxon>
        <taxon>Emergomyces</taxon>
    </lineage>
</organism>
<accession>A0A0G2JAQ5</accession>
<comment type="caution">
    <text evidence="2">The sequence shown here is derived from an EMBL/GenBank/DDBJ whole genome shotgun (WGS) entry which is preliminary data.</text>
</comment>
<feature type="compositionally biased region" description="Basic and acidic residues" evidence="1">
    <location>
        <begin position="27"/>
        <end position="37"/>
    </location>
</feature>
<evidence type="ECO:0000313" key="2">
    <source>
        <dbReference type="EMBL" id="KKZ66141.1"/>
    </source>
</evidence>
<dbReference type="AlphaFoldDB" id="A0A0G2JAQ5"/>
<proteinExistence type="predicted"/>